<gene>
    <name evidence="12" type="ORF">K0U00_41990</name>
</gene>
<dbReference type="EMBL" id="JAHZIK010002367">
    <property type="protein sequence ID" value="MBW7460657.1"/>
    <property type="molecule type" value="Genomic_DNA"/>
</dbReference>
<protein>
    <recommendedName>
        <fullName evidence="3">glycine--tRNA ligase</fullName>
        <ecNumber evidence="3">6.1.1.14</ecNumber>
    </recommendedName>
</protein>
<dbReference type="InterPro" id="IPR008909">
    <property type="entry name" value="DALR_anticod-bd"/>
</dbReference>
<evidence type="ECO:0000256" key="10">
    <source>
        <dbReference type="ARBA" id="ARBA00047937"/>
    </source>
</evidence>
<comment type="subcellular location">
    <subcellularLocation>
        <location evidence="1">Cytoplasm</location>
    </subcellularLocation>
</comment>
<keyword evidence="4" id="KW-0963">Cytoplasm</keyword>
<evidence type="ECO:0000313" key="13">
    <source>
        <dbReference type="Proteomes" id="UP001519887"/>
    </source>
</evidence>
<keyword evidence="13" id="KW-1185">Reference proteome</keyword>
<dbReference type="PROSITE" id="PS50861">
    <property type="entry name" value="AA_TRNA_LIGASE_II_GLYAB"/>
    <property type="match status" value="1"/>
</dbReference>
<evidence type="ECO:0000256" key="9">
    <source>
        <dbReference type="ARBA" id="ARBA00023146"/>
    </source>
</evidence>
<reference evidence="12 13" key="1">
    <citation type="submission" date="2021-07" db="EMBL/GenBank/DDBJ databases">
        <title>Paenibacillus radiodurans sp. nov., isolated from the southeastern edge of Tengger Desert.</title>
        <authorList>
            <person name="Zhang G."/>
        </authorList>
    </citation>
    <scope>NUCLEOTIDE SEQUENCE [LARGE SCALE GENOMIC DNA]</scope>
    <source>
        <strain evidence="12 13">CCM 7311</strain>
    </source>
</reference>
<evidence type="ECO:0000256" key="6">
    <source>
        <dbReference type="ARBA" id="ARBA00022741"/>
    </source>
</evidence>
<keyword evidence="8" id="KW-0648">Protein biosynthesis</keyword>
<feature type="non-terminal residue" evidence="12">
    <location>
        <position position="1"/>
    </location>
</feature>
<proteinExistence type="inferred from homology"/>
<dbReference type="PANTHER" id="PTHR30075">
    <property type="entry name" value="GLYCYL-TRNA SYNTHETASE"/>
    <property type="match status" value="1"/>
</dbReference>
<evidence type="ECO:0000256" key="5">
    <source>
        <dbReference type="ARBA" id="ARBA00022598"/>
    </source>
</evidence>
<evidence type="ECO:0000256" key="2">
    <source>
        <dbReference type="ARBA" id="ARBA00008226"/>
    </source>
</evidence>
<evidence type="ECO:0000256" key="8">
    <source>
        <dbReference type="ARBA" id="ARBA00022917"/>
    </source>
</evidence>
<comment type="caution">
    <text evidence="12">The sequence shown here is derived from an EMBL/GenBank/DDBJ whole genome shotgun (WGS) entry which is preliminary data.</text>
</comment>
<keyword evidence="9" id="KW-0030">Aminoacyl-tRNA synthetase</keyword>
<evidence type="ECO:0000313" key="12">
    <source>
        <dbReference type="EMBL" id="MBW7460657.1"/>
    </source>
</evidence>
<keyword evidence="6" id="KW-0547">Nucleotide-binding</keyword>
<evidence type="ECO:0000256" key="4">
    <source>
        <dbReference type="ARBA" id="ARBA00022490"/>
    </source>
</evidence>
<dbReference type="Pfam" id="PF05746">
    <property type="entry name" value="DALR_1"/>
    <property type="match status" value="1"/>
</dbReference>
<name>A0ABS7CIA4_9BACL</name>
<dbReference type="Proteomes" id="UP001519887">
    <property type="component" value="Unassembled WGS sequence"/>
</dbReference>
<organism evidence="12 13">
    <name type="scientific">Paenibacillus sepulcri</name>
    <dbReference type="NCBI Taxonomy" id="359917"/>
    <lineage>
        <taxon>Bacteria</taxon>
        <taxon>Bacillati</taxon>
        <taxon>Bacillota</taxon>
        <taxon>Bacilli</taxon>
        <taxon>Bacillales</taxon>
        <taxon>Paenibacillaceae</taxon>
        <taxon>Paenibacillus</taxon>
    </lineage>
</organism>
<evidence type="ECO:0000256" key="1">
    <source>
        <dbReference type="ARBA" id="ARBA00004496"/>
    </source>
</evidence>
<sequence>DEFKLAVDALNRVSNLASKAASKNVAPSLFADEAEGELYAAWQAVSESIVECINNDDAAGAIAKLAGLKEPITAYFDRVMVMAEDEAVRANRLALLALIADGAGTVADLSRLVW</sequence>
<comment type="similarity">
    <text evidence="2">Belongs to the class-II aminoacyl-tRNA synthetase family.</text>
</comment>
<dbReference type="EC" id="6.1.1.14" evidence="3"/>
<accession>A0ABS7CIA4</accession>
<dbReference type="InterPro" id="IPR006194">
    <property type="entry name" value="Gly-tRNA-synth_heterodimer"/>
</dbReference>
<keyword evidence="7" id="KW-0067">ATP-binding</keyword>
<dbReference type="PANTHER" id="PTHR30075:SF2">
    <property type="entry name" value="GLYCINE--TRNA LIGASE, CHLOROPLASTIC_MITOCHONDRIAL 2"/>
    <property type="match status" value="1"/>
</dbReference>
<dbReference type="GO" id="GO:0016874">
    <property type="term" value="F:ligase activity"/>
    <property type="evidence" value="ECO:0007669"/>
    <property type="project" value="UniProtKB-KW"/>
</dbReference>
<feature type="domain" description="DALR anticodon binding" evidence="11">
    <location>
        <begin position="9"/>
        <end position="100"/>
    </location>
</feature>
<evidence type="ECO:0000256" key="7">
    <source>
        <dbReference type="ARBA" id="ARBA00022840"/>
    </source>
</evidence>
<evidence type="ECO:0000259" key="11">
    <source>
        <dbReference type="Pfam" id="PF05746"/>
    </source>
</evidence>
<evidence type="ECO:0000256" key="3">
    <source>
        <dbReference type="ARBA" id="ARBA00012829"/>
    </source>
</evidence>
<keyword evidence="5 12" id="KW-0436">Ligase</keyword>
<comment type="catalytic activity">
    <reaction evidence="10">
        <text>tRNA(Gly) + glycine + ATP = glycyl-tRNA(Gly) + AMP + diphosphate</text>
        <dbReference type="Rhea" id="RHEA:16013"/>
        <dbReference type="Rhea" id="RHEA-COMP:9664"/>
        <dbReference type="Rhea" id="RHEA-COMP:9683"/>
        <dbReference type="ChEBI" id="CHEBI:30616"/>
        <dbReference type="ChEBI" id="CHEBI:33019"/>
        <dbReference type="ChEBI" id="CHEBI:57305"/>
        <dbReference type="ChEBI" id="CHEBI:78442"/>
        <dbReference type="ChEBI" id="CHEBI:78522"/>
        <dbReference type="ChEBI" id="CHEBI:456215"/>
        <dbReference type="EC" id="6.1.1.14"/>
    </reaction>
</comment>